<dbReference type="SUPFAM" id="SSF52540">
    <property type="entry name" value="P-loop containing nucleoside triphosphate hydrolases"/>
    <property type="match status" value="1"/>
</dbReference>
<dbReference type="RefSeq" id="WP_229432342.1">
    <property type="nucleotide sequence ID" value="NZ_JAJHPV010000013.1"/>
</dbReference>
<organism evidence="2 3">
    <name type="scientific">Massilia agrisoli</name>
    <dbReference type="NCBI Taxonomy" id="2892444"/>
    <lineage>
        <taxon>Bacteria</taxon>
        <taxon>Pseudomonadati</taxon>
        <taxon>Pseudomonadota</taxon>
        <taxon>Betaproteobacteria</taxon>
        <taxon>Burkholderiales</taxon>
        <taxon>Oxalobacteraceae</taxon>
        <taxon>Telluria group</taxon>
        <taxon>Massilia</taxon>
    </lineage>
</organism>
<dbReference type="InterPro" id="IPR045455">
    <property type="entry name" value="NrS-1_pol-like_helicase"/>
</dbReference>
<dbReference type="Proteomes" id="UP001198701">
    <property type="component" value="Unassembled WGS sequence"/>
</dbReference>
<evidence type="ECO:0000313" key="3">
    <source>
        <dbReference type="Proteomes" id="UP001198701"/>
    </source>
</evidence>
<gene>
    <name evidence="2" type="ORF">LMJ30_10725</name>
</gene>
<sequence>MIRTLKSFGQRLSNAFGRLTDRAPQYTAADCNNIHVLLMHLCDFDEKLYQWVLRWIAYPLRNPGAKMDMGLVINGDPGTGKKLFFQQVVAQLVPDSARIMSAASLQQSQFYRRAEGKQLIVVDGVFNKANSSRLKQLISPSAGTVIGMAPWRGNRKNFVFLSSSYEFLPVIESDPRLCVVEAPPPLAPIFYMAVVEEIKNGGVTAFREHLLRRINMTGFNEHTRPPLTSVARAEAA</sequence>
<evidence type="ECO:0000259" key="1">
    <source>
        <dbReference type="Pfam" id="PF19263"/>
    </source>
</evidence>
<dbReference type="InterPro" id="IPR027417">
    <property type="entry name" value="P-loop_NTPase"/>
</dbReference>
<feature type="domain" description="NrS-1 polymerase-like helicase" evidence="1">
    <location>
        <begin position="74"/>
        <end position="141"/>
    </location>
</feature>
<reference evidence="2 3" key="1">
    <citation type="submission" date="2021-11" db="EMBL/GenBank/DDBJ databases">
        <authorList>
            <person name="Huq M.A."/>
        </authorList>
    </citation>
    <scope>NUCLEOTIDE SEQUENCE [LARGE SCALE GENOMIC DNA]</scope>
    <source>
        <strain evidence="2 3">MAHUQ-52</strain>
    </source>
</reference>
<dbReference type="Pfam" id="PF19263">
    <property type="entry name" value="DUF5906"/>
    <property type="match status" value="1"/>
</dbReference>
<name>A0ABS8IU07_9BURK</name>
<comment type="caution">
    <text evidence="2">The sequence shown here is derived from an EMBL/GenBank/DDBJ whole genome shotgun (WGS) entry which is preliminary data.</text>
</comment>
<accession>A0ABS8IU07</accession>
<keyword evidence="3" id="KW-1185">Reference proteome</keyword>
<evidence type="ECO:0000313" key="2">
    <source>
        <dbReference type="EMBL" id="MCC6071431.1"/>
    </source>
</evidence>
<dbReference type="EMBL" id="JAJHPV010000013">
    <property type="protein sequence ID" value="MCC6071431.1"/>
    <property type="molecule type" value="Genomic_DNA"/>
</dbReference>
<protein>
    <submittedName>
        <fullName evidence="2">Virulence-associated E family protein</fullName>
    </submittedName>
</protein>
<proteinExistence type="predicted"/>